<dbReference type="SUPFAM" id="SSF56349">
    <property type="entry name" value="DNA breaking-rejoining enzymes"/>
    <property type="match status" value="1"/>
</dbReference>
<dbReference type="RefSeq" id="WP_164325135.1">
    <property type="nucleotide sequence ID" value="NZ_JAAGLU010000580.1"/>
</dbReference>
<reference evidence="2" key="1">
    <citation type="submission" date="2020-01" db="EMBL/GenBank/DDBJ databases">
        <title>Insect and environment-associated Actinomycetes.</title>
        <authorList>
            <person name="Currrie C."/>
            <person name="Chevrette M."/>
            <person name="Carlson C."/>
            <person name="Stubbendieck R."/>
            <person name="Wendt-Pienkowski E."/>
        </authorList>
    </citation>
    <scope>NUCLEOTIDE SEQUENCE</scope>
    <source>
        <strain evidence="2">SID12501</strain>
    </source>
</reference>
<protein>
    <recommendedName>
        <fullName evidence="3">Site-specific integrase</fullName>
    </recommendedName>
</protein>
<keyword evidence="1" id="KW-0233">DNA recombination</keyword>
<dbReference type="EMBL" id="JAAGLU010000580">
    <property type="protein sequence ID" value="NEC93184.1"/>
    <property type="molecule type" value="Genomic_DNA"/>
</dbReference>
<dbReference type="Gene3D" id="1.10.443.10">
    <property type="entry name" value="Intergrase catalytic core"/>
    <property type="match status" value="1"/>
</dbReference>
<sequence>CLEAFAREGKIPFSPTPLPGWELRPTVSPRLPDLIADHLRTEAEKWSDVARPDTLVRGLAMWGVMSEALPRLGELEAIRLDDLAFAGRCLAVTITRQPQGGLRGKTPQPETVRLSTATTAHLHKWLGRRATLVERLQGGEPTHLSVSTSPN</sequence>
<proteinExistence type="predicted"/>
<dbReference type="InterPro" id="IPR011010">
    <property type="entry name" value="DNA_brk_join_enz"/>
</dbReference>
<gene>
    <name evidence="2" type="ORF">G3I71_47375</name>
</gene>
<organism evidence="2">
    <name type="scientific">Streptomyces sp. SID12501</name>
    <dbReference type="NCBI Taxonomy" id="2706042"/>
    <lineage>
        <taxon>Bacteria</taxon>
        <taxon>Bacillati</taxon>
        <taxon>Actinomycetota</taxon>
        <taxon>Actinomycetes</taxon>
        <taxon>Kitasatosporales</taxon>
        <taxon>Streptomycetaceae</taxon>
        <taxon>Streptomyces</taxon>
    </lineage>
</organism>
<comment type="caution">
    <text evidence="2">The sequence shown here is derived from an EMBL/GenBank/DDBJ whole genome shotgun (WGS) entry which is preliminary data.</text>
</comment>
<dbReference type="GO" id="GO:0015074">
    <property type="term" value="P:DNA integration"/>
    <property type="evidence" value="ECO:0007669"/>
    <property type="project" value="InterPro"/>
</dbReference>
<feature type="non-terminal residue" evidence="2">
    <location>
        <position position="1"/>
    </location>
</feature>
<evidence type="ECO:0008006" key="3">
    <source>
        <dbReference type="Google" id="ProtNLM"/>
    </source>
</evidence>
<dbReference type="AlphaFoldDB" id="A0A6B3C9U5"/>
<dbReference type="InterPro" id="IPR013762">
    <property type="entry name" value="Integrase-like_cat_sf"/>
</dbReference>
<name>A0A6B3C9U5_9ACTN</name>
<accession>A0A6B3C9U5</accession>
<dbReference type="GO" id="GO:0003677">
    <property type="term" value="F:DNA binding"/>
    <property type="evidence" value="ECO:0007669"/>
    <property type="project" value="InterPro"/>
</dbReference>
<feature type="non-terminal residue" evidence="2">
    <location>
        <position position="151"/>
    </location>
</feature>
<dbReference type="GO" id="GO:0006310">
    <property type="term" value="P:DNA recombination"/>
    <property type="evidence" value="ECO:0007669"/>
    <property type="project" value="UniProtKB-KW"/>
</dbReference>
<evidence type="ECO:0000313" key="2">
    <source>
        <dbReference type="EMBL" id="NEC93184.1"/>
    </source>
</evidence>
<evidence type="ECO:0000256" key="1">
    <source>
        <dbReference type="ARBA" id="ARBA00023172"/>
    </source>
</evidence>